<dbReference type="PRINTS" id="PR00039">
    <property type="entry name" value="HTHLYSR"/>
</dbReference>
<organism evidence="6 7">
    <name type="scientific">Blautia hydrogenotrophica (strain DSM 10507 / JCM 14656 / S5a33)</name>
    <name type="common">Ruminococcus hydrogenotrophicus</name>
    <dbReference type="NCBI Taxonomy" id="476272"/>
    <lineage>
        <taxon>Bacteria</taxon>
        <taxon>Bacillati</taxon>
        <taxon>Bacillota</taxon>
        <taxon>Clostridia</taxon>
        <taxon>Lachnospirales</taxon>
        <taxon>Lachnospiraceae</taxon>
        <taxon>Blautia</taxon>
    </lineage>
</organism>
<evidence type="ECO:0000313" key="7">
    <source>
        <dbReference type="Proteomes" id="UP000003100"/>
    </source>
</evidence>
<dbReference type="InterPro" id="IPR000847">
    <property type="entry name" value="LysR_HTH_N"/>
</dbReference>
<name>C0CPA7_BLAHS</name>
<evidence type="ECO:0000313" key="6">
    <source>
        <dbReference type="EMBL" id="EEG48388.1"/>
    </source>
</evidence>
<dbReference type="Proteomes" id="UP000003100">
    <property type="component" value="Unassembled WGS sequence"/>
</dbReference>
<dbReference type="GO" id="GO:0000976">
    <property type="term" value="F:transcription cis-regulatory region binding"/>
    <property type="evidence" value="ECO:0007669"/>
    <property type="project" value="TreeGrafter"/>
</dbReference>
<dbReference type="AlphaFoldDB" id="C0CPA7"/>
<feature type="domain" description="HTH lysR-type" evidence="5">
    <location>
        <begin position="1"/>
        <end position="50"/>
    </location>
</feature>
<dbReference type="GO" id="GO:0003700">
    <property type="term" value="F:DNA-binding transcription factor activity"/>
    <property type="evidence" value="ECO:0007669"/>
    <property type="project" value="InterPro"/>
</dbReference>
<comment type="similarity">
    <text evidence="1">Belongs to the LysR transcriptional regulatory family.</text>
</comment>
<keyword evidence="2" id="KW-0805">Transcription regulation</keyword>
<dbReference type="InterPro" id="IPR036388">
    <property type="entry name" value="WH-like_DNA-bd_sf"/>
</dbReference>
<keyword evidence="7" id="KW-1185">Reference proteome</keyword>
<accession>C0CPA7</accession>
<dbReference type="InterPro" id="IPR036390">
    <property type="entry name" value="WH_DNA-bd_sf"/>
</dbReference>
<evidence type="ECO:0000256" key="2">
    <source>
        <dbReference type="ARBA" id="ARBA00023015"/>
    </source>
</evidence>
<dbReference type="Gene3D" id="1.10.10.10">
    <property type="entry name" value="Winged helix-like DNA-binding domain superfamily/Winged helix DNA-binding domain"/>
    <property type="match status" value="1"/>
</dbReference>
<dbReference type="Pfam" id="PF03466">
    <property type="entry name" value="LysR_substrate"/>
    <property type="match status" value="1"/>
</dbReference>
<sequence length="311" mass="36800">MIVQTKNITKTSENLFLSQPTVSHRLKALEDELNTKLIVRKKGHKTIELTPKGEEFISIAQRWMTLWREMQMIQSGQEKILLTVGCIDTLNTTVMYPFYSQVLKEKNQINLRLRTHQSSELYGLLEKHEIDIGFVYHHLHYKNVVATPVLREKMYLVQREEYALRKERIHTDEMDPRKELFFSWDTNYQIWHDQFINQSPHSRLQVDTFMLISNILGEDGSLWLIAPASTVRELAKYHKLYVSEIANETPPPERLTYEIKHKYTGATLQEGIGIFDDMLQKYLKERYRDIWVLRGMGVSEKWKNDEKKGQV</sequence>
<evidence type="ECO:0000256" key="1">
    <source>
        <dbReference type="ARBA" id="ARBA00009437"/>
    </source>
</evidence>
<reference evidence="6 7" key="1">
    <citation type="submission" date="2009-01" db="EMBL/GenBank/DDBJ databases">
        <authorList>
            <person name="Fulton L."/>
            <person name="Clifton S."/>
            <person name="Fulton B."/>
            <person name="Xu J."/>
            <person name="Minx P."/>
            <person name="Pepin K.H."/>
            <person name="Johnson M."/>
            <person name="Bhonagiri V."/>
            <person name="Nash W.E."/>
            <person name="Mardis E.R."/>
            <person name="Wilson R.K."/>
        </authorList>
    </citation>
    <scope>NUCLEOTIDE SEQUENCE [LARGE SCALE GENOMIC DNA]</scope>
    <source>
        <strain evidence="7">DSM 10507 / JCM 14656 / S5a33</strain>
    </source>
</reference>
<evidence type="ECO:0000256" key="4">
    <source>
        <dbReference type="ARBA" id="ARBA00023163"/>
    </source>
</evidence>
<dbReference type="PANTHER" id="PTHR30126:SF40">
    <property type="entry name" value="HTH-TYPE TRANSCRIPTIONAL REGULATOR GLTR"/>
    <property type="match status" value="1"/>
</dbReference>
<gene>
    <name evidence="6" type="ORF">RUMHYD_02708</name>
</gene>
<dbReference type="Gene3D" id="3.40.190.290">
    <property type="match status" value="1"/>
</dbReference>
<reference evidence="6 7" key="2">
    <citation type="submission" date="2009-02" db="EMBL/GenBank/DDBJ databases">
        <title>Draft genome sequence of Blautia hydrogenotrophica DSM 10507 (Ruminococcus hydrogenotrophicus DSM 10507).</title>
        <authorList>
            <person name="Sudarsanam P."/>
            <person name="Ley R."/>
            <person name="Guruge J."/>
            <person name="Turnbaugh P.J."/>
            <person name="Mahowald M."/>
            <person name="Liep D."/>
            <person name="Gordon J."/>
        </authorList>
    </citation>
    <scope>NUCLEOTIDE SEQUENCE [LARGE SCALE GENOMIC DNA]</scope>
    <source>
        <strain evidence="7">DSM 10507 / JCM 14656 / S5a33</strain>
    </source>
</reference>
<dbReference type="eggNOG" id="COG0583">
    <property type="taxonomic scope" value="Bacteria"/>
</dbReference>
<evidence type="ECO:0000259" key="5">
    <source>
        <dbReference type="PROSITE" id="PS50931"/>
    </source>
</evidence>
<dbReference type="PANTHER" id="PTHR30126">
    <property type="entry name" value="HTH-TYPE TRANSCRIPTIONAL REGULATOR"/>
    <property type="match status" value="1"/>
</dbReference>
<dbReference type="SUPFAM" id="SSF46785">
    <property type="entry name" value="Winged helix' DNA-binding domain"/>
    <property type="match status" value="1"/>
</dbReference>
<dbReference type="PROSITE" id="PS50931">
    <property type="entry name" value="HTH_LYSR"/>
    <property type="match status" value="1"/>
</dbReference>
<evidence type="ECO:0000256" key="3">
    <source>
        <dbReference type="ARBA" id="ARBA00023125"/>
    </source>
</evidence>
<proteinExistence type="inferred from homology"/>
<dbReference type="InterPro" id="IPR005119">
    <property type="entry name" value="LysR_subst-bd"/>
</dbReference>
<keyword evidence="4" id="KW-0804">Transcription</keyword>
<dbReference type="Pfam" id="PF00126">
    <property type="entry name" value="HTH_1"/>
    <property type="match status" value="1"/>
</dbReference>
<dbReference type="CDD" id="cd05466">
    <property type="entry name" value="PBP2_LTTR_substrate"/>
    <property type="match status" value="1"/>
</dbReference>
<dbReference type="PATRIC" id="fig|476272.21.peg.839"/>
<protein>
    <recommendedName>
        <fullName evidence="5">HTH lysR-type domain-containing protein</fullName>
    </recommendedName>
</protein>
<dbReference type="EMBL" id="ACBZ01000149">
    <property type="protein sequence ID" value="EEG48388.1"/>
    <property type="molecule type" value="Genomic_DNA"/>
</dbReference>
<keyword evidence="3" id="KW-0238">DNA-binding</keyword>
<dbReference type="HOGENOM" id="CLU_039613_8_0_9"/>
<dbReference type="SUPFAM" id="SSF53850">
    <property type="entry name" value="Periplasmic binding protein-like II"/>
    <property type="match status" value="1"/>
</dbReference>